<dbReference type="RefSeq" id="WP_259094112.1">
    <property type="nucleotide sequence ID" value="NZ_CP130454.1"/>
</dbReference>
<dbReference type="PANTHER" id="PTHR43044">
    <property type="match status" value="1"/>
</dbReference>
<evidence type="ECO:0000256" key="6">
    <source>
        <dbReference type="ARBA" id="ARBA00023136"/>
    </source>
</evidence>
<feature type="transmembrane region" description="Helical" evidence="7">
    <location>
        <begin position="149"/>
        <end position="169"/>
    </location>
</feature>
<feature type="transmembrane region" description="Helical" evidence="7">
    <location>
        <begin position="362"/>
        <end position="381"/>
    </location>
</feature>
<dbReference type="InterPro" id="IPR005614">
    <property type="entry name" value="NrfD-like"/>
</dbReference>
<feature type="transmembrane region" description="Helical" evidence="7">
    <location>
        <begin position="293"/>
        <end position="314"/>
    </location>
</feature>
<reference evidence="8 9" key="1">
    <citation type="submission" date="2022-08" db="EMBL/GenBank/DDBJ databases">
        <title>Bacterial and archaeal communities from various locations to study Microbial Dark Matter (Phase II).</title>
        <authorList>
            <person name="Stepanauskas R."/>
        </authorList>
    </citation>
    <scope>NUCLEOTIDE SEQUENCE [LARGE SCALE GENOMIC DNA]</scope>
    <source>
        <strain evidence="8 9">PD1</strain>
    </source>
</reference>
<keyword evidence="4 7" id="KW-0812">Transmembrane</keyword>
<name>A0ABT2EK95_9BACT</name>
<dbReference type="Proteomes" id="UP001204798">
    <property type="component" value="Unassembled WGS sequence"/>
</dbReference>
<feature type="transmembrane region" description="Helical" evidence="7">
    <location>
        <begin position="334"/>
        <end position="353"/>
    </location>
</feature>
<organism evidence="8 9">
    <name type="scientific">Candidatus Fervidibacter sacchari</name>
    <dbReference type="NCBI Taxonomy" id="1448929"/>
    <lineage>
        <taxon>Bacteria</taxon>
        <taxon>Candidatus Fervidibacterota</taxon>
        <taxon>Candidatus Fervidibacter</taxon>
    </lineage>
</organism>
<gene>
    <name evidence="8" type="ORF">M2350_000780</name>
</gene>
<keyword evidence="3" id="KW-1003">Cell membrane</keyword>
<keyword evidence="6 7" id="KW-0472">Membrane</keyword>
<sequence length="457" mass="52188">MQGHKVPDAEVRLPEEEELERDILRPLEQPASLKFWLLCGLLASIFLFALIAWTNQLINGLKVTGLNAPVFWGVYIVNFVFFIGISHAGTLISSILRIANVSWRRPFTRMAEAVTVFSLPFGALCPIVDMGRPERFLNVIKHPHLTSPIVWDVICISTYLMTSCIYFYLSLIPDIALCRDRLKNVSPFKKWLYRTLSLGWTGTERQWKILDTLLTAMSVMLFVIVISVHTNVSFVFSVTYKPGWHTTILPPFFVLGAIFSGVATVIVVMIAIRKYYGLDKWVTDYHLDRIAAFLLALTCFWLYAMLVEHLLTIYVGKPAEMKITFERFLGRFSLMFWIMFALCCIVPLFVLAVPRWRTIPNLVIVSILINIGMWLERYVIIVPSAINTKLPWAKAYYFPSWVEIAITAGWVSGFILLLMLFTRFFPSITVWEVKEGLHETAQKAQPVLAGSTAKENA</sequence>
<evidence type="ECO:0000256" key="2">
    <source>
        <dbReference type="ARBA" id="ARBA00008929"/>
    </source>
</evidence>
<evidence type="ECO:0000256" key="1">
    <source>
        <dbReference type="ARBA" id="ARBA00004651"/>
    </source>
</evidence>
<feature type="transmembrane region" description="Helical" evidence="7">
    <location>
        <begin position="110"/>
        <end position="129"/>
    </location>
</feature>
<feature type="transmembrane region" description="Helical" evidence="7">
    <location>
        <begin position="35"/>
        <end position="54"/>
    </location>
</feature>
<evidence type="ECO:0000256" key="3">
    <source>
        <dbReference type="ARBA" id="ARBA00022475"/>
    </source>
</evidence>
<keyword evidence="5 7" id="KW-1133">Transmembrane helix</keyword>
<evidence type="ECO:0000313" key="8">
    <source>
        <dbReference type="EMBL" id="MCS3918383.1"/>
    </source>
</evidence>
<feature type="transmembrane region" description="Helical" evidence="7">
    <location>
        <begin position="74"/>
        <end position="98"/>
    </location>
</feature>
<feature type="transmembrane region" description="Helical" evidence="7">
    <location>
        <begin position="213"/>
        <end position="236"/>
    </location>
</feature>
<comment type="similarity">
    <text evidence="2">Belongs to the NrfD family.</text>
</comment>
<evidence type="ECO:0000256" key="7">
    <source>
        <dbReference type="SAM" id="Phobius"/>
    </source>
</evidence>
<dbReference type="EMBL" id="JANUCP010000001">
    <property type="protein sequence ID" value="MCS3918383.1"/>
    <property type="molecule type" value="Genomic_DNA"/>
</dbReference>
<comment type="caution">
    <text evidence="8">The sequence shown here is derived from an EMBL/GenBank/DDBJ whole genome shotgun (WGS) entry which is preliminary data.</text>
</comment>
<accession>A0ABT2EK95</accession>
<protein>
    <submittedName>
        <fullName evidence="8">Molybdopterin-containing oxidoreductase family membrane subunit</fullName>
    </submittedName>
</protein>
<feature type="transmembrane region" description="Helical" evidence="7">
    <location>
        <begin position="248"/>
        <end position="272"/>
    </location>
</feature>
<dbReference type="Pfam" id="PF03916">
    <property type="entry name" value="NrfD"/>
    <property type="match status" value="1"/>
</dbReference>
<proteinExistence type="inferred from homology"/>
<feature type="transmembrane region" description="Helical" evidence="7">
    <location>
        <begin position="401"/>
        <end position="421"/>
    </location>
</feature>
<evidence type="ECO:0000313" key="9">
    <source>
        <dbReference type="Proteomes" id="UP001204798"/>
    </source>
</evidence>
<evidence type="ECO:0000256" key="5">
    <source>
        <dbReference type="ARBA" id="ARBA00022989"/>
    </source>
</evidence>
<keyword evidence="9" id="KW-1185">Reference proteome</keyword>
<evidence type="ECO:0000256" key="4">
    <source>
        <dbReference type="ARBA" id="ARBA00022692"/>
    </source>
</evidence>
<comment type="subcellular location">
    <subcellularLocation>
        <location evidence="1">Cell membrane</location>
        <topology evidence="1">Multi-pass membrane protein</topology>
    </subcellularLocation>
</comment>
<dbReference type="PANTHER" id="PTHR43044:SF2">
    <property type="entry name" value="POLYSULPHIDE REDUCTASE NRFD"/>
    <property type="match status" value="1"/>
</dbReference>